<evidence type="ECO:0000313" key="5">
    <source>
        <dbReference type="Proteomes" id="UP001064782"/>
    </source>
</evidence>
<dbReference type="EMBL" id="BRZI01000002">
    <property type="protein sequence ID" value="GLD28558.1"/>
    <property type="molecule type" value="Genomic_DNA"/>
</dbReference>
<dbReference type="PANTHER" id="PTHR33371:SF4">
    <property type="entry name" value="INTERMEMBRANE PHOSPHOLIPID TRANSPORT SYSTEM BINDING PROTEIN MLAD"/>
    <property type="match status" value="1"/>
</dbReference>
<dbReference type="InterPro" id="IPR024516">
    <property type="entry name" value="Mce_C"/>
</dbReference>
<dbReference type="InterPro" id="IPR052336">
    <property type="entry name" value="MlaD_Phospholipid_Transporter"/>
</dbReference>
<dbReference type="PANTHER" id="PTHR33371">
    <property type="entry name" value="INTERMEMBRANE PHOSPHOLIPID TRANSPORT SYSTEM BINDING PROTEIN MLAD-RELATED"/>
    <property type="match status" value="1"/>
</dbReference>
<dbReference type="Pfam" id="PF02470">
    <property type="entry name" value="MlaD"/>
    <property type="match status" value="1"/>
</dbReference>
<evidence type="ECO:0000259" key="1">
    <source>
        <dbReference type="Pfam" id="PF02470"/>
    </source>
</evidence>
<name>A0A9P3Q0E6_9MYCO</name>
<dbReference type="Pfam" id="PF11887">
    <property type="entry name" value="Mce4_CUP1"/>
    <property type="match status" value="1"/>
</dbReference>
<accession>A0A9P3Q0E6</accession>
<dbReference type="RefSeq" id="WP_238304904.1">
    <property type="nucleotide sequence ID" value="NZ_BRXE01000001.1"/>
</dbReference>
<proteinExistence type="predicted"/>
<dbReference type="GeneID" id="83627068"/>
<dbReference type="Proteomes" id="UP001064782">
    <property type="component" value="Unassembled WGS sequence"/>
</dbReference>
<dbReference type="AlphaFoldDB" id="A0A9P3Q0E6"/>
<keyword evidence="5" id="KW-1185">Reference proteome</keyword>
<organism evidence="4 5">
    <name type="scientific">Mycobacterium kiyosense</name>
    <dbReference type="NCBI Taxonomy" id="2871094"/>
    <lineage>
        <taxon>Bacteria</taxon>
        <taxon>Bacillati</taxon>
        <taxon>Actinomycetota</taxon>
        <taxon>Actinomycetes</taxon>
        <taxon>Mycobacteriales</taxon>
        <taxon>Mycobacteriaceae</taxon>
        <taxon>Mycobacterium</taxon>
    </lineage>
</organism>
<gene>
    <name evidence="4" type="primary">mce3D_1</name>
    <name evidence="4" type="ORF">Mkiyose1413_04410</name>
    <name evidence="3" type="ORF">SRL2020028_00100</name>
</gene>
<reference evidence="4" key="1">
    <citation type="submission" date="2022-08" db="EMBL/GenBank/DDBJ databases">
        <title>Mycobacterium kiyosense sp. nov., scotochromogenic slow-glowing species isolated from respiratory specimens.</title>
        <authorList>
            <person name="Fukano H."/>
            <person name="Kazumi Y."/>
            <person name="Sakagami N."/>
            <person name="Ato M."/>
            <person name="Mitarai S."/>
            <person name="Hoshino Y."/>
        </authorList>
    </citation>
    <scope>NUCLEOTIDE SEQUENCE</scope>
    <source>
        <strain evidence="4">1413</strain>
        <strain evidence="3">SRL2020-028</strain>
    </source>
</reference>
<dbReference type="EMBL" id="BRXE01000001">
    <property type="protein sequence ID" value="GLB80754.1"/>
    <property type="molecule type" value="Genomic_DNA"/>
</dbReference>
<evidence type="ECO:0000259" key="2">
    <source>
        <dbReference type="Pfam" id="PF11887"/>
    </source>
</evidence>
<dbReference type="InterPro" id="IPR003399">
    <property type="entry name" value="Mce/MlaD"/>
</dbReference>
<feature type="domain" description="Mce/MlaD" evidence="1">
    <location>
        <begin position="34"/>
        <end position="106"/>
    </location>
</feature>
<dbReference type="NCBIfam" id="TIGR00996">
    <property type="entry name" value="Mtu_fam_mce"/>
    <property type="match status" value="1"/>
</dbReference>
<dbReference type="InterPro" id="IPR005693">
    <property type="entry name" value="Mce"/>
</dbReference>
<comment type="caution">
    <text evidence="4">The sequence shown here is derived from an EMBL/GenBank/DDBJ whole genome shotgun (WGS) entry which is preliminary data.</text>
</comment>
<protein>
    <submittedName>
        <fullName evidence="4">Mce family protein Mce3D</fullName>
    </submittedName>
</protein>
<sequence length="467" mass="49740">MNSGKSRIILAAVLLLALVGGVVTLIRPSSGRTNIVGYFDNANGIYVGDDVMILGVAVGRIEKIEPQPDRVKISFWYDNKYKVPANARAVILSPSLVTVRALQLTPVYTGGPALANGTVMPLSRTAVPVEWDDLRAQLEKLTDVLQPTQPGGISTLGAFVNTAAANLRGQGADIRVAIVKLSQAVSALADHSGDLYGTFKNLAALVSALHDSGGLLRQLNQNLSAVTGLLSNDPNEVGNWATSLNEILDKSKKFLDDNRETLGVTADQLVTLTTAIDQSLDDVKQALHVGPHVFQNVLNIYQPSQGAFTGALALQNFSNTVQFICSAVQAASRLGAEQSAKLCVQYLAPIIKNRQINFFPLGFNPFVGQSARPNEVTYSEDWLRPDYIPPPGPPPTEAFRTVPPPPNGPLPPANEIFNYFGNGMINTNAPYVPAKPPTPLPVDPATGLRSMMLPGSLDNVDGLGGGH</sequence>
<dbReference type="Proteomes" id="UP001165663">
    <property type="component" value="Unassembled WGS sequence"/>
</dbReference>
<evidence type="ECO:0000313" key="3">
    <source>
        <dbReference type="EMBL" id="GLB80754.1"/>
    </source>
</evidence>
<feature type="domain" description="Mammalian cell entry C-terminal" evidence="2">
    <location>
        <begin position="113"/>
        <end position="278"/>
    </location>
</feature>
<evidence type="ECO:0000313" key="4">
    <source>
        <dbReference type="EMBL" id="GLD28558.1"/>
    </source>
</evidence>
<dbReference type="GO" id="GO:0005576">
    <property type="term" value="C:extracellular region"/>
    <property type="evidence" value="ECO:0007669"/>
    <property type="project" value="TreeGrafter"/>
</dbReference>